<evidence type="ECO:0000313" key="3">
    <source>
        <dbReference type="Proteomes" id="UP000031972"/>
    </source>
</evidence>
<dbReference type="AlphaFoldDB" id="A0A0C2VEG3"/>
<accession>A0A0C2VEG3</accession>
<sequence>MGTLTIALLKKACNDLPDRSRCLGGPENESKQTSQLSPQNK</sequence>
<comment type="caution">
    <text evidence="2">The sequence shown here is derived from an EMBL/GenBank/DDBJ whole genome shotgun (WGS) entry which is preliminary data.</text>
</comment>
<feature type="region of interest" description="Disordered" evidence="1">
    <location>
        <begin position="17"/>
        <end position="41"/>
    </location>
</feature>
<dbReference type="EMBL" id="JXRR01000022">
    <property type="protein sequence ID" value="KIL42926.1"/>
    <property type="molecule type" value="Genomic_DNA"/>
</dbReference>
<reference evidence="2 3" key="1">
    <citation type="submission" date="2015-01" db="EMBL/GenBank/DDBJ databases">
        <title>Jeotgalibacillus campisalis genome sequencing.</title>
        <authorList>
            <person name="Goh K.M."/>
            <person name="Chan K.-G."/>
            <person name="Yaakop A.S."/>
            <person name="Ee R."/>
            <person name="Gan H.M."/>
            <person name="Chan C.S."/>
        </authorList>
    </citation>
    <scope>NUCLEOTIDE SEQUENCE [LARGE SCALE GENOMIC DNA]</scope>
    <source>
        <strain evidence="2 3">SF-57</strain>
    </source>
</reference>
<feature type="compositionally biased region" description="Polar residues" evidence="1">
    <location>
        <begin position="31"/>
        <end position="41"/>
    </location>
</feature>
<dbReference type="Proteomes" id="UP000031972">
    <property type="component" value="Unassembled WGS sequence"/>
</dbReference>
<protein>
    <submittedName>
        <fullName evidence="2">Uncharacterized protein</fullName>
    </submittedName>
</protein>
<evidence type="ECO:0000313" key="2">
    <source>
        <dbReference type="EMBL" id="KIL42926.1"/>
    </source>
</evidence>
<keyword evidence="3" id="KW-1185">Reference proteome</keyword>
<name>A0A0C2VEG3_9BACL</name>
<gene>
    <name evidence="2" type="ORF">KR50_33290</name>
</gene>
<organism evidence="2 3">
    <name type="scientific">Jeotgalibacillus campisalis</name>
    <dbReference type="NCBI Taxonomy" id="220754"/>
    <lineage>
        <taxon>Bacteria</taxon>
        <taxon>Bacillati</taxon>
        <taxon>Bacillota</taxon>
        <taxon>Bacilli</taxon>
        <taxon>Bacillales</taxon>
        <taxon>Caryophanaceae</taxon>
        <taxon>Jeotgalibacillus</taxon>
    </lineage>
</organism>
<proteinExistence type="predicted"/>
<evidence type="ECO:0000256" key="1">
    <source>
        <dbReference type="SAM" id="MobiDB-lite"/>
    </source>
</evidence>
<dbReference type="PATRIC" id="fig|220754.4.peg.3343"/>